<keyword evidence="2" id="KW-0645">Protease</keyword>
<protein>
    <submittedName>
        <fullName evidence="2">ATP-dependent zinc protease</fullName>
    </submittedName>
</protein>
<dbReference type="PANTHER" id="PTHR38037:SF2">
    <property type="entry name" value="ATP-DEPENDENT ZINC PROTEASE DOMAIN-CONTAINING PROTEIN-RELATED"/>
    <property type="match status" value="1"/>
</dbReference>
<dbReference type="SUPFAM" id="SSF50630">
    <property type="entry name" value="Acid proteases"/>
    <property type="match status" value="1"/>
</dbReference>
<organism evidence="2 3">
    <name type="scientific">Mesonia sediminis</name>
    <dbReference type="NCBI Taxonomy" id="1703946"/>
    <lineage>
        <taxon>Bacteria</taxon>
        <taxon>Pseudomonadati</taxon>
        <taxon>Bacteroidota</taxon>
        <taxon>Flavobacteriia</taxon>
        <taxon>Flavobacteriales</taxon>
        <taxon>Flavobacteriaceae</taxon>
        <taxon>Mesonia</taxon>
    </lineage>
</organism>
<feature type="domain" description="Retropepsin-like aspartic endopeptidase" evidence="1">
    <location>
        <begin position="22"/>
        <end position="138"/>
    </location>
</feature>
<accession>A0ABW5SEY8</accession>
<reference evidence="3" key="1">
    <citation type="journal article" date="2019" name="Int. J. Syst. Evol. Microbiol.">
        <title>The Global Catalogue of Microorganisms (GCM) 10K type strain sequencing project: providing services to taxonomists for standard genome sequencing and annotation.</title>
        <authorList>
            <consortium name="The Broad Institute Genomics Platform"/>
            <consortium name="The Broad Institute Genome Sequencing Center for Infectious Disease"/>
            <person name="Wu L."/>
            <person name="Ma J."/>
        </authorList>
    </citation>
    <scope>NUCLEOTIDE SEQUENCE [LARGE SCALE GENOMIC DNA]</scope>
    <source>
        <strain evidence="3">KCTC 42255</strain>
    </source>
</reference>
<gene>
    <name evidence="2" type="ORF">ACFSQ0_09730</name>
</gene>
<dbReference type="InterPro" id="IPR008503">
    <property type="entry name" value="Asp_endopeptidase"/>
</dbReference>
<keyword evidence="3" id="KW-1185">Reference proteome</keyword>
<dbReference type="GO" id="GO:0008233">
    <property type="term" value="F:peptidase activity"/>
    <property type="evidence" value="ECO:0007669"/>
    <property type="project" value="UniProtKB-KW"/>
</dbReference>
<dbReference type="Proteomes" id="UP001597357">
    <property type="component" value="Unassembled WGS sequence"/>
</dbReference>
<dbReference type="Gene3D" id="2.40.70.10">
    <property type="entry name" value="Acid Proteases"/>
    <property type="match status" value="1"/>
</dbReference>
<dbReference type="EMBL" id="JBHULZ010000041">
    <property type="protein sequence ID" value="MFD2698271.1"/>
    <property type="molecule type" value="Genomic_DNA"/>
</dbReference>
<dbReference type="InterPro" id="IPR021109">
    <property type="entry name" value="Peptidase_aspartic_dom_sf"/>
</dbReference>
<dbReference type="RefSeq" id="WP_379047567.1">
    <property type="nucleotide sequence ID" value="NZ_JBHULZ010000041.1"/>
</dbReference>
<name>A0ABW5SEY8_9FLAO</name>
<keyword evidence="2" id="KW-0378">Hydrolase</keyword>
<evidence type="ECO:0000313" key="2">
    <source>
        <dbReference type="EMBL" id="MFD2698271.1"/>
    </source>
</evidence>
<dbReference type="PANTHER" id="PTHR38037">
    <property type="entry name" value="ZN_PROTEASE DOMAIN-CONTAINING PROTEIN"/>
    <property type="match status" value="1"/>
</dbReference>
<comment type="caution">
    <text evidence="2">The sequence shown here is derived from an EMBL/GenBank/DDBJ whole genome shotgun (WGS) entry which is preliminary data.</text>
</comment>
<dbReference type="GO" id="GO:0006508">
    <property type="term" value="P:proteolysis"/>
    <property type="evidence" value="ECO:0007669"/>
    <property type="project" value="UniProtKB-KW"/>
</dbReference>
<sequence>MKTTSSPIIIGRCDVADFPLLAIKDIAIKIDTGAYTSSIHCKDIQVKENKLHCVFLDPEHPEYNGKSFVFDQFKQKKVKSSNGQVQLRYLIKTRICLFEQEYPIELTLSDREEMSFPILIGRKFLTHRFIVDVSKENLSKLNKPH</sequence>
<dbReference type="Pfam" id="PF05618">
    <property type="entry name" value="Zn_protease"/>
    <property type="match status" value="1"/>
</dbReference>
<proteinExistence type="predicted"/>
<evidence type="ECO:0000313" key="3">
    <source>
        <dbReference type="Proteomes" id="UP001597357"/>
    </source>
</evidence>
<evidence type="ECO:0000259" key="1">
    <source>
        <dbReference type="Pfam" id="PF05618"/>
    </source>
</evidence>